<keyword evidence="4" id="KW-1185">Reference proteome</keyword>
<dbReference type="Pfam" id="PF03807">
    <property type="entry name" value="F420_oxidored"/>
    <property type="match status" value="1"/>
</dbReference>
<evidence type="ECO:0000256" key="1">
    <source>
        <dbReference type="ARBA" id="ARBA00005525"/>
    </source>
</evidence>
<dbReference type="STRING" id="576131.SAMN05444486_101124"/>
<gene>
    <name evidence="3" type="ORF">SAMN05444486_101124</name>
</gene>
<dbReference type="RefSeq" id="WP_089886999.1">
    <property type="nucleotide sequence ID" value="NZ_FNPR01000001.1"/>
</dbReference>
<feature type="domain" description="Pyrroline-5-carboxylate reductase catalytic N-terminal" evidence="2">
    <location>
        <begin position="2"/>
        <end position="90"/>
    </location>
</feature>
<dbReference type="GO" id="GO:0004735">
    <property type="term" value="F:pyrroline-5-carboxylate reductase activity"/>
    <property type="evidence" value="ECO:0007669"/>
    <property type="project" value="TreeGrafter"/>
</dbReference>
<dbReference type="AlphaFoldDB" id="A0A1H3GZA8"/>
<accession>A0A1H3GZA8</accession>
<sequence>MKIGFLGTGTIATAVVQALAPLGHQITVSERSAANAAMLNAAYENVVVASNADVAAAADVLFLGLIPDIARELLPALTFREGQRVISFIADLPLSEVQSLIGPATAESLVLPFPAIAQTRSPLIAFPQSDLVSDIFATHDVFNMKTEAEFRAMLSAQAVLSPVVQMLLTASDWAADKGAEATKAQDFLRSLIAANLSASPLTPLLQSLSTEGGYNARLHAHMDKADSFNDLKSGLDAL</sequence>
<organism evidence="3 4">
    <name type="scientific">Lentibacter algarum</name>
    <dbReference type="NCBI Taxonomy" id="576131"/>
    <lineage>
        <taxon>Bacteria</taxon>
        <taxon>Pseudomonadati</taxon>
        <taxon>Pseudomonadota</taxon>
        <taxon>Alphaproteobacteria</taxon>
        <taxon>Rhodobacterales</taxon>
        <taxon>Roseobacteraceae</taxon>
        <taxon>Lentibacter</taxon>
    </lineage>
</organism>
<evidence type="ECO:0000313" key="4">
    <source>
        <dbReference type="Proteomes" id="UP000199026"/>
    </source>
</evidence>
<dbReference type="Gene3D" id="3.40.50.720">
    <property type="entry name" value="NAD(P)-binding Rossmann-like Domain"/>
    <property type="match status" value="1"/>
</dbReference>
<reference evidence="3 4" key="1">
    <citation type="submission" date="2016-10" db="EMBL/GenBank/DDBJ databases">
        <authorList>
            <person name="de Groot N.N."/>
        </authorList>
    </citation>
    <scope>NUCLEOTIDE SEQUENCE [LARGE SCALE GENOMIC DNA]</scope>
    <source>
        <strain evidence="3 4">DSM 24677</strain>
    </source>
</reference>
<dbReference type="EMBL" id="FNPR01000001">
    <property type="protein sequence ID" value="SDY08622.1"/>
    <property type="molecule type" value="Genomic_DNA"/>
</dbReference>
<dbReference type="SUPFAM" id="SSF51735">
    <property type="entry name" value="NAD(P)-binding Rossmann-fold domains"/>
    <property type="match status" value="1"/>
</dbReference>
<comment type="similarity">
    <text evidence="1">Belongs to the pyrroline-5-carboxylate reductase family.</text>
</comment>
<dbReference type="InterPro" id="IPR028939">
    <property type="entry name" value="P5C_Rdtase_cat_N"/>
</dbReference>
<protein>
    <submittedName>
        <fullName evidence="3">Pyrroline-5-carboxylate reductase</fullName>
    </submittedName>
</protein>
<dbReference type="PANTHER" id="PTHR11645:SF13">
    <property type="entry name" value="PYRROLINE-5-CARBOXYLATE REDUCTASE CATALYTIC N-TERMINAL DOMAIN-CONTAINING PROTEIN"/>
    <property type="match status" value="1"/>
</dbReference>
<proteinExistence type="inferred from homology"/>
<dbReference type="OrthoDB" id="9805754at2"/>
<name>A0A1H3GZA8_9RHOB</name>
<dbReference type="Proteomes" id="UP000199026">
    <property type="component" value="Unassembled WGS sequence"/>
</dbReference>
<dbReference type="PANTHER" id="PTHR11645">
    <property type="entry name" value="PYRROLINE-5-CARBOXYLATE REDUCTASE"/>
    <property type="match status" value="1"/>
</dbReference>
<dbReference type="GO" id="GO:0055129">
    <property type="term" value="P:L-proline biosynthetic process"/>
    <property type="evidence" value="ECO:0007669"/>
    <property type="project" value="TreeGrafter"/>
</dbReference>
<evidence type="ECO:0000313" key="3">
    <source>
        <dbReference type="EMBL" id="SDY08622.1"/>
    </source>
</evidence>
<dbReference type="GeneID" id="78122934"/>
<dbReference type="InterPro" id="IPR036291">
    <property type="entry name" value="NAD(P)-bd_dom_sf"/>
</dbReference>
<evidence type="ECO:0000259" key="2">
    <source>
        <dbReference type="Pfam" id="PF03807"/>
    </source>
</evidence>